<dbReference type="Gene3D" id="3.40.30.10">
    <property type="entry name" value="Glutaredoxin"/>
    <property type="match status" value="1"/>
</dbReference>
<dbReference type="InterPro" id="IPR036249">
    <property type="entry name" value="Thioredoxin-like_sf"/>
</dbReference>
<keyword evidence="3" id="KW-1185">Reference proteome</keyword>
<gene>
    <name evidence="2" type="ORF">EHV23_09065</name>
</gene>
<dbReference type="SUPFAM" id="SSF52833">
    <property type="entry name" value="Thioredoxin-like"/>
    <property type="match status" value="1"/>
</dbReference>
<dbReference type="Proteomes" id="UP000270261">
    <property type="component" value="Unassembled WGS sequence"/>
</dbReference>
<organism evidence="2 3">
    <name type="scientific">Lautropia dentalis</name>
    <dbReference type="NCBI Taxonomy" id="2490857"/>
    <lineage>
        <taxon>Bacteria</taxon>
        <taxon>Pseudomonadati</taxon>
        <taxon>Pseudomonadota</taxon>
        <taxon>Betaproteobacteria</taxon>
        <taxon>Burkholderiales</taxon>
        <taxon>Burkholderiaceae</taxon>
        <taxon>Lautropia</taxon>
    </lineage>
</organism>
<dbReference type="GO" id="GO:0016491">
    <property type="term" value="F:oxidoreductase activity"/>
    <property type="evidence" value="ECO:0007669"/>
    <property type="project" value="InterPro"/>
</dbReference>
<feature type="domain" description="DSBA-like thioredoxin" evidence="1">
    <location>
        <begin position="7"/>
        <end position="186"/>
    </location>
</feature>
<dbReference type="AlphaFoldDB" id="A0A426FM02"/>
<comment type="caution">
    <text evidence="2">The sequence shown here is derived from an EMBL/GenBank/DDBJ whole genome shotgun (WGS) entry which is preliminary data.</text>
</comment>
<proteinExistence type="predicted"/>
<dbReference type="OrthoDB" id="9813770at2"/>
<dbReference type="CDD" id="cd03025">
    <property type="entry name" value="DsbA_FrnE_like"/>
    <property type="match status" value="1"/>
</dbReference>
<name>A0A426FM02_9BURK</name>
<protein>
    <submittedName>
        <fullName evidence="2">DsbA family protein</fullName>
    </submittedName>
</protein>
<sequence>MSKTLTYLFDPLCDWCYGINQALARLVESTGVALALLPSGQFSGNGARPMSTALAGHAWTNDLHIEQLTGLPFSTRYRDRVLGSQQPLDSTLPTLALTAVSLTTPCREFEALQGLQHARYAGGQNVTDPAVVAALLEEMGLAEAALGMQRPTDALQAAHRSRIDTARALMQQHSARGVPAFIFDDGQGCLRSLPASLLITQPMHFARQIHGISEDELDNLL</sequence>
<dbReference type="InterPro" id="IPR001853">
    <property type="entry name" value="DSBA-like_thioredoxin_dom"/>
</dbReference>
<evidence type="ECO:0000313" key="3">
    <source>
        <dbReference type="Proteomes" id="UP000270261"/>
    </source>
</evidence>
<accession>A0A426FM02</accession>
<reference evidence="2 3" key="1">
    <citation type="submission" date="2018-11" db="EMBL/GenBank/DDBJ databases">
        <title>Genome sequencing of Lautropia sp. KCOM 2505 (= ChDC F240).</title>
        <authorList>
            <person name="Kook J.-K."/>
            <person name="Park S.-N."/>
            <person name="Lim Y.K."/>
        </authorList>
    </citation>
    <scope>NUCLEOTIDE SEQUENCE [LARGE SCALE GENOMIC DNA]</scope>
    <source>
        <strain evidence="2 3">KCOM 2505</strain>
    </source>
</reference>
<dbReference type="RefSeq" id="WP_125095790.1">
    <property type="nucleotide sequence ID" value="NZ_RRUE01000002.1"/>
</dbReference>
<evidence type="ECO:0000259" key="1">
    <source>
        <dbReference type="Pfam" id="PF01323"/>
    </source>
</evidence>
<dbReference type="EMBL" id="RRUE01000002">
    <property type="protein sequence ID" value="RRN43585.1"/>
    <property type="molecule type" value="Genomic_DNA"/>
</dbReference>
<evidence type="ECO:0000313" key="2">
    <source>
        <dbReference type="EMBL" id="RRN43585.1"/>
    </source>
</evidence>
<dbReference type="Pfam" id="PF01323">
    <property type="entry name" value="DSBA"/>
    <property type="match status" value="1"/>
</dbReference>